<dbReference type="PANTHER" id="PTHR31061:SF24">
    <property type="entry name" value="LD22376P"/>
    <property type="match status" value="1"/>
</dbReference>
<evidence type="ECO:0000256" key="1">
    <source>
        <dbReference type="SAM" id="MobiDB-lite"/>
    </source>
</evidence>
<evidence type="ECO:0000313" key="3">
    <source>
        <dbReference type="Proteomes" id="UP000816034"/>
    </source>
</evidence>
<gene>
    <name evidence="2" type="ORF">C9374_002047</name>
</gene>
<keyword evidence="3" id="KW-1185">Reference proteome</keyword>
<dbReference type="Proteomes" id="UP000816034">
    <property type="component" value="Unassembled WGS sequence"/>
</dbReference>
<proteinExistence type="predicted"/>
<protein>
    <recommendedName>
        <fullName evidence="4">Heparan-alpha-glucosaminide N-acetyltransferase catalytic domain-containing protein</fullName>
    </recommendedName>
</protein>
<reference evidence="2 3" key="1">
    <citation type="journal article" date="2018" name="BMC Genomics">
        <title>The genome of Naegleria lovaniensis, the basis for a comparative approach to unravel pathogenicity factors of the human pathogenic amoeba N. fowleri.</title>
        <authorList>
            <person name="Liechti N."/>
            <person name="Schurch N."/>
            <person name="Bruggmann R."/>
            <person name="Wittwer M."/>
        </authorList>
    </citation>
    <scope>NUCLEOTIDE SEQUENCE [LARGE SCALE GENOMIC DNA]</scope>
    <source>
        <strain evidence="2 3">ATCC 30569</strain>
    </source>
</reference>
<dbReference type="EMBL" id="PYSW02000014">
    <property type="protein sequence ID" value="KAG2387012.1"/>
    <property type="molecule type" value="Genomic_DNA"/>
</dbReference>
<dbReference type="RefSeq" id="XP_044551004.1">
    <property type="nucleotide sequence ID" value="XM_044691422.1"/>
</dbReference>
<evidence type="ECO:0008006" key="4">
    <source>
        <dbReference type="Google" id="ProtNLM"/>
    </source>
</evidence>
<comment type="caution">
    <text evidence="2">The sequence shown here is derived from an EMBL/GenBank/DDBJ whole genome shotgun (WGS) entry which is preliminary data.</text>
</comment>
<name>A0AA88KR42_NAELO</name>
<organism evidence="2 3">
    <name type="scientific">Naegleria lovaniensis</name>
    <name type="common">Amoeba</name>
    <dbReference type="NCBI Taxonomy" id="51637"/>
    <lineage>
        <taxon>Eukaryota</taxon>
        <taxon>Discoba</taxon>
        <taxon>Heterolobosea</taxon>
        <taxon>Tetramitia</taxon>
        <taxon>Eutetramitia</taxon>
        <taxon>Vahlkampfiidae</taxon>
        <taxon>Naegleria</taxon>
    </lineage>
</organism>
<dbReference type="AlphaFoldDB" id="A0AA88KR42"/>
<dbReference type="GeneID" id="68094503"/>
<accession>A0AA88KR42</accession>
<feature type="region of interest" description="Disordered" evidence="1">
    <location>
        <begin position="1"/>
        <end position="24"/>
    </location>
</feature>
<evidence type="ECO:0000313" key="2">
    <source>
        <dbReference type="EMBL" id="KAG2387012.1"/>
    </source>
</evidence>
<dbReference type="PANTHER" id="PTHR31061">
    <property type="entry name" value="LD22376P"/>
    <property type="match status" value="1"/>
</dbReference>
<sequence length="179" mass="20641">MVAVSQRFRTHSDHSNVQEPQALSSYGAITTTTNDTMNHEQSSSLVLGNIQQQELEVPNQEGTVVEKPKRSGQDRMIALDVMRGMTIMLMIVVNNQPSTTFYPLDHAEWFGMTPTDLVFPFFLWVSGYAAGIVFRNEWKSDDISFFPCSEFWRNIQNYFRKLCGKIDYENLEEGQQWNL</sequence>